<dbReference type="Pfam" id="PF07690">
    <property type="entry name" value="MFS_1"/>
    <property type="match status" value="1"/>
</dbReference>
<keyword evidence="2" id="KW-0813">Transport</keyword>
<keyword evidence="4 7" id="KW-0812">Transmembrane</keyword>
<feature type="transmembrane region" description="Helical" evidence="7">
    <location>
        <begin position="412"/>
        <end position="428"/>
    </location>
</feature>
<protein>
    <submittedName>
        <fullName evidence="8">Major facilitator superfamily MFS_1</fullName>
    </submittedName>
</protein>
<evidence type="ECO:0000256" key="5">
    <source>
        <dbReference type="ARBA" id="ARBA00022989"/>
    </source>
</evidence>
<feature type="transmembrane region" description="Helical" evidence="7">
    <location>
        <begin position="273"/>
        <end position="293"/>
    </location>
</feature>
<feature type="transmembrane region" description="Helical" evidence="7">
    <location>
        <begin position="185"/>
        <end position="205"/>
    </location>
</feature>
<evidence type="ECO:0000256" key="2">
    <source>
        <dbReference type="ARBA" id="ARBA00022448"/>
    </source>
</evidence>
<accession>A0A8B6M227</accession>
<proteinExistence type="predicted"/>
<comment type="subcellular location">
    <subcellularLocation>
        <location evidence="1">Cell membrane</location>
        <topology evidence="1">Multi-pass membrane protein</topology>
    </subcellularLocation>
</comment>
<evidence type="ECO:0000313" key="8">
    <source>
        <dbReference type="EMBL" id="VTZ49071.1"/>
    </source>
</evidence>
<dbReference type="AlphaFoldDB" id="A0A8B6M227"/>
<dbReference type="InterPro" id="IPR011701">
    <property type="entry name" value="MFS"/>
</dbReference>
<feature type="transmembrane region" description="Helical" evidence="7">
    <location>
        <begin position="298"/>
        <end position="315"/>
    </location>
</feature>
<dbReference type="GO" id="GO:0005886">
    <property type="term" value="C:plasma membrane"/>
    <property type="evidence" value="ECO:0007669"/>
    <property type="project" value="UniProtKB-SubCell"/>
</dbReference>
<dbReference type="PANTHER" id="PTHR43266:SF2">
    <property type="entry name" value="MAJOR FACILITATOR SUPERFAMILY (MFS) PROFILE DOMAIN-CONTAINING PROTEIN"/>
    <property type="match status" value="1"/>
</dbReference>
<dbReference type="EMBL" id="CABFMQ020000035">
    <property type="protein sequence ID" value="VTZ49071.1"/>
    <property type="molecule type" value="Genomic_DNA"/>
</dbReference>
<dbReference type="InterPro" id="IPR036259">
    <property type="entry name" value="MFS_trans_sf"/>
</dbReference>
<keyword evidence="3" id="KW-1003">Cell membrane</keyword>
<evidence type="ECO:0000256" key="1">
    <source>
        <dbReference type="ARBA" id="ARBA00004651"/>
    </source>
</evidence>
<evidence type="ECO:0000256" key="4">
    <source>
        <dbReference type="ARBA" id="ARBA00022692"/>
    </source>
</evidence>
<dbReference type="SUPFAM" id="SSF103473">
    <property type="entry name" value="MFS general substrate transporter"/>
    <property type="match status" value="1"/>
</dbReference>
<dbReference type="GO" id="GO:0022857">
    <property type="term" value="F:transmembrane transporter activity"/>
    <property type="evidence" value="ECO:0007669"/>
    <property type="project" value="InterPro"/>
</dbReference>
<dbReference type="PANTHER" id="PTHR43266">
    <property type="entry name" value="MACROLIDE-EFFLUX PROTEIN"/>
    <property type="match status" value="1"/>
</dbReference>
<organism evidence="8 9">
    <name type="scientific">Methylocella tundrae</name>
    <dbReference type="NCBI Taxonomy" id="227605"/>
    <lineage>
        <taxon>Bacteria</taxon>
        <taxon>Pseudomonadati</taxon>
        <taxon>Pseudomonadota</taxon>
        <taxon>Alphaproteobacteria</taxon>
        <taxon>Hyphomicrobiales</taxon>
        <taxon>Beijerinckiaceae</taxon>
        <taxon>Methylocella</taxon>
    </lineage>
</organism>
<dbReference type="Gene3D" id="1.20.1250.20">
    <property type="entry name" value="MFS general substrate transporter like domains"/>
    <property type="match status" value="1"/>
</dbReference>
<reference evidence="8 9" key="1">
    <citation type="submission" date="2019-05" db="EMBL/GenBank/DDBJ databases">
        <authorList>
            <person name="Farhan Ul Haque M."/>
        </authorList>
    </citation>
    <scope>NUCLEOTIDE SEQUENCE [LARGE SCALE GENOMIC DNA]</scope>
    <source>
        <strain evidence="8">2</strain>
    </source>
</reference>
<evidence type="ECO:0000313" key="9">
    <source>
        <dbReference type="Proteomes" id="UP000485880"/>
    </source>
</evidence>
<feature type="transmembrane region" description="Helical" evidence="7">
    <location>
        <begin position="379"/>
        <end position="400"/>
    </location>
</feature>
<feature type="transmembrane region" description="Helical" evidence="7">
    <location>
        <begin position="241"/>
        <end position="261"/>
    </location>
</feature>
<feature type="transmembrane region" description="Helical" evidence="7">
    <location>
        <begin position="349"/>
        <end position="367"/>
    </location>
</feature>
<feature type="transmembrane region" description="Helical" evidence="7">
    <location>
        <begin position="120"/>
        <end position="140"/>
    </location>
</feature>
<evidence type="ECO:0000256" key="7">
    <source>
        <dbReference type="SAM" id="Phobius"/>
    </source>
</evidence>
<comment type="caution">
    <text evidence="8">The sequence shown here is derived from an EMBL/GenBank/DDBJ whole genome shotgun (WGS) entry which is preliminary data.</text>
</comment>
<feature type="transmembrane region" description="Helical" evidence="7">
    <location>
        <begin position="94"/>
        <end position="114"/>
    </location>
</feature>
<evidence type="ECO:0000256" key="3">
    <source>
        <dbReference type="ARBA" id="ARBA00022475"/>
    </source>
</evidence>
<dbReference type="Proteomes" id="UP000485880">
    <property type="component" value="Unassembled WGS sequence"/>
</dbReference>
<feature type="transmembrane region" description="Helical" evidence="7">
    <location>
        <begin position="59"/>
        <end position="82"/>
    </location>
</feature>
<gene>
    <name evidence="8" type="ORF">MPC4_130092</name>
</gene>
<keyword evidence="6 7" id="KW-0472">Membrane</keyword>
<evidence type="ECO:0000256" key="6">
    <source>
        <dbReference type="ARBA" id="ARBA00023136"/>
    </source>
</evidence>
<name>A0A8B6M227_METTU</name>
<feature type="transmembrane region" description="Helical" evidence="7">
    <location>
        <begin position="152"/>
        <end position="173"/>
    </location>
</feature>
<keyword evidence="5 7" id="KW-1133">Transmembrane helix</keyword>
<sequence length="436" mass="45116">MKAPMSAASPRAAIATLAALMRSRRFAPLFWCQFFSAFNDNFVRNMLAMLILFRLGEQGAGVLVTLAVGIFVLPSLLLSGLGGEMADAQDKGRLARILKAAEIGVQLVAAAGLWLASLPLLYTALFGLGVIAALFGPLKYAILPDLLKTEELIAANALVEAATFAAILLGLIAGGLSAARSSESVTLQLLLIALACWGFSLFIPATSRAAPGLRITPNILVSTGALLREVRRERQLWSRSVAVSWFWMTGAVALSLTPVVIRDRTGGGIGVETAVSALFAIGIGIGSMAAALIAKGRILLRPVLFAAIGMGLFLIDLGVSTSRLPTARATIGLEAFFTSAAGLRVSFDVAGLACAGGLFVVPLFTAIQADAPAAWRSRIVAGVNVLNSSLIVAGVAATAALQSRAVGLSEPFLLGGLGVLTLGFAIYVRRCVAAAA</sequence>
<keyword evidence="9" id="KW-1185">Reference proteome</keyword>